<sequence>MSFLKKTNRSLLTTCIITALTAPLSTMVYAATTVQGQVSDANGAPLAGVRVSVKNSQQSVFTDATGRYNLRQIDAEQVTLTFEYIGLPTSERQLTLNQQSQQLNVSLTPRDDIERIQITSQRDASNRALNEYRAADAISNFIAADDMGQFVDQNVAESLQRLPGTSITRDQGEGRFVSVRGLSSSLNTVTLNGVRVGTPEDGSRAVPLDVIPTGSVESIELVKAPTADMPGDALGGAIDIKSPSPFDRDGLSVRYRAEASYNDLSGDTSPKMQFNISDVVNDKFGYAFGINYLDRKLESDNVEAEYDKVDFAGEDVFSVIEVQQRKYYVNRERLGTNLNLEYRPSDASRLYLNTIYSEFTDEETRQRSIFSFEDGELSAFDGSSAVINELPGDAIKRRIRFRTKEQDTLAIDAGGEYRFRDWTLNYRAGYSKTRERVLDENEGRYEYNDDSLGARYQIGQGLPSFDILENGQATRLHLDNANYTLDRAVLVPKIVNDDEYNAGFDAEFPYAFGLTELTLKTGFDMRLKDKYADVGEYELRDVPDASLADLTIAAPDYGLGDLGDGISSGAYMDYFYQNRDQFKEREKDLIENRALLEGQDFDASEDVYAGYLMATVDLTRTRIIAGVRVEQTRFEAQGKQLTFDENGGLTISDRFAKSDYTNVLPSVHIAYDLADDMKLRAAWTNTIARPSFKDLSPRAEVDLEDLDVELGNPDLDPYEAMNWDLMYDWYYADSSLLSLGVFYKDIDNYVVNLTSNNVAEFDGYDVERPVNATSASVKGFEANWQHSVNQGALAGFLFGANLTLLDTELELLERAGESFSIPESADKNANLFIGFERGNFSTRLSWTYRDEYLEEVGDDSRYDIYVAPHKQLDLTASYRFSKAFELVAEITNINDAPLELYQGSKDYTLQWEEYGPTFSLGVKGRF</sequence>
<accession>K2JZQ9</accession>
<feature type="domain" description="TonB-dependent receptor plug" evidence="12">
    <location>
        <begin position="141"/>
        <end position="237"/>
    </location>
</feature>
<name>K2JZQ9_9GAMM</name>
<dbReference type="InterPro" id="IPR008969">
    <property type="entry name" value="CarboxyPept-like_regulatory"/>
</dbReference>
<dbReference type="PROSITE" id="PS52016">
    <property type="entry name" value="TONB_DEPENDENT_REC_3"/>
    <property type="match status" value="1"/>
</dbReference>
<dbReference type="STRING" id="740709.A10D4_11139"/>
<keyword evidence="3 8" id="KW-1134">Transmembrane beta strand</keyword>
<evidence type="ECO:0000259" key="11">
    <source>
        <dbReference type="Pfam" id="PF00593"/>
    </source>
</evidence>
<organism evidence="13 14">
    <name type="scientific">Idiomarina xiamenensis 10-D-4</name>
    <dbReference type="NCBI Taxonomy" id="740709"/>
    <lineage>
        <taxon>Bacteria</taxon>
        <taxon>Pseudomonadati</taxon>
        <taxon>Pseudomonadota</taxon>
        <taxon>Gammaproteobacteria</taxon>
        <taxon>Alteromonadales</taxon>
        <taxon>Idiomarinaceae</taxon>
        <taxon>Idiomarina</taxon>
    </lineage>
</organism>
<dbReference type="CDD" id="cd01347">
    <property type="entry name" value="ligand_gated_channel"/>
    <property type="match status" value="1"/>
</dbReference>
<keyword evidence="4 8" id="KW-0812">Transmembrane</keyword>
<keyword evidence="13" id="KW-0675">Receptor</keyword>
<dbReference type="InterPro" id="IPR000531">
    <property type="entry name" value="Beta-barrel_TonB"/>
</dbReference>
<dbReference type="InterPro" id="IPR037066">
    <property type="entry name" value="Plug_dom_sf"/>
</dbReference>
<comment type="subcellular location">
    <subcellularLocation>
        <location evidence="1 8">Cell outer membrane</location>
        <topology evidence="1 8">Multi-pass membrane protein</topology>
    </subcellularLocation>
</comment>
<dbReference type="Gene3D" id="2.40.170.20">
    <property type="entry name" value="TonB-dependent receptor, beta-barrel domain"/>
    <property type="match status" value="1"/>
</dbReference>
<keyword evidence="14" id="KW-1185">Reference proteome</keyword>
<evidence type="ECO:0000256" key="1">
    <source>
        <dbReference type="ARBA" id="ARBA00004571"/>
    </source>
</evidence>
<dbReference type="NCBIfam" id="TIGR01782">
    <property type="entry name" value="TonB-Xanth-Caul"/>
    <property type="match status" value="1"/>
</dbReference>
<keyword evidence="5 9" id="KW-0798">TonB box</keyword>
<dbReference type="SUPFAM" id="SSF49464">
    <property type="entry name" value="Carboxypeptidase regulatory domain-like"/>
    <property type="match status" value="1"/>
</dbReference>
<protein>
    <submittedName>
        <fullName evidence="13">TonB-dependent outer membrane receptor</fullName>
    </submittedName>
</protein>
<keyword evidence="2 8" id="KW-0813">Transport</keyword>
<evidence type="ECO:0000256" key="10">
    <source>
        <dbReference type="SAM" id="SignalP"/>
    </source>
</evidence>
<dbReference type="InterPro" id="IPR039426">
    <property type="entry name" value="TonB-dep_rcpt-like"/>
</dbReference>
<feature type="chain" id="PRO_5003859546" evidence="10">
    <location>
        <begin position="31"/>
        <end position="926"/>
    </location>
</feature>
<dbReference type="Pfam" id="PF13620">
    <property type="entry name" value="CarboxypepD_reg"/>
    <property type="match status" value="1"/>
</dbReference>
<dbReference type="InterPro" id="IPR036942">
    <property type="entry name" value="Beta-barrel_TonB_sf"/>
</dbReference>
<dbReference type="InterPro" id="IPR012910">
    <property type="entry name" value="Plug_dom"/>
</dbReference>
<dbReference type="Pfam" id="PF00593">
    <property type="entry name" value="TonB_dep_Rec_b-barrel"/>
    <property type="match status" value="1"/>
</dbReference>
<evidence type="ECO:0000256" key="7">
    <source>
        <dbReference type="ARBA" id="ARBA00023237"/>
    </source>
</evidence>
<dbReference type="Proteomes" id="UP000014115">
    <property type="component" value="Unassembled WGS sequence"/>
</dbReference>
<evidence type="ECO:0000256" key="5">
    <source>
        <dbReference type="ARBA" id="ARBA00023077"/>
    </source>
</evidence>
<dbReference type="SUPFAM" id="SSF56935">
    <property type="entry name" value="Porins"/>
    <property type="match status" value="1"/>
</dbReference>
<proteinExistence type="inferred from homology"/>
<dbReference type="Gene3D" id="2.60.40.1120">
    <property type="entry name" value="Carboxypeptidase-like, regulatory domain"/>
    <property type="match status" value="1"/>
</dbReference>
<evidence type="ECO:0000256" key="2">
    <source>
        <dbReference type="ARBA" id="ARBA00022448"/>
    </source>
</evidence>
<dbReference type="PATRIC" id="fig|740709.3.peg.2252"/>
<dbReference type="RefSeq" id="WP_008489580.1">
    <property type="nucleotide sequence ID" value="NZ_AMRG01000014.1"/>
</dbReference>
<evidence type="ECO:0000313" key="14">
    <source>
        <dbReference type="Proteomes" id="UP000014115"/>
    </source>
</evidence>
<evidence type="ECO:0000256" key="8">
    <source>
        <dbReference type="PROSITE-ProRule" id="PRU01360"/>
    </source>
</evidence>
<dbReference type="EMBL" id="AMRG01000014">
    <property type="protein sequence ID" value="EKE80938.1"/>
    <property type="molecule type" value="Genomic_DNA"/>
</dbReference>
<keyword evidence="6 8" id="KW-0472">Membrane</keyword>
<evidence type="ECO:0000256" key="9">
    <source>
        <dbReference type="RuleBase" id="RU003357"/>
    </source>
</evidence>
<evidence type="ECO:0000256" key="4">
    <source>
        <dbReference type="ARBA" id="ARBA00022692"/>
    </source>
</evidence>
<dbReference type="eggNOG" id="COG4771">
    <property type="taxonomic scope" value="Bacteria"/>
</dbReference>
<reference evidence="13 14" key="1">
    <citation type="journal article" date="2012" name="J. Bacteriol.">
        <title>Genome Sequence of Idiomarina xiamenensis Type Strain 10-D-4.</title>
        <authorList>
            <person name="Lai Q."/>
            <person name="Wang L."/>
            <person name="Wang W."/>
            <person name="Shao Z."/>
        </authorList>
    </citation>
    <scope>NUCLEOTIDE SEQUENCE [LARGE SCALE GENOMIC DNA]</scope>
    <source>
        <strain evidence="13 14">10-D-4</strain>
    </source>
</reference>
<dbReference type="PANTHER" id="PTHR40980:SF4">
    <property type="entry name" value="TONB-DEPENDENT RECEPTOR-LIKE BETA-BARREL DOMAIN-CONTAINING PROTEIN"/>
    <property type="match status" value="1"/>
</dbReference>
<feature type="domain" description="TonB-dependent receptor-like beta-barrel" evidence="11">
    <location>
        <begin position="417"/>
        <end position="893"/>
    </location>
</feature>
<dbReference type="AlphaFoldDB" id="K2JZQ9"/>
<dbReference type="PANTHER" id="PTHR40980">
    <property type="entry name" value="PLUG DOMAIN-CONTAINING PROTEIN"/>
    <property type="match status" value="1"/>
</dbReference>
<gene>
    <name evidence="13" type="ORF">A10D4_11139</name>
</gene>
<dbReference type="GO" id="GO:0009279">
    <property type="term" value="C:cell outer membrane"/>
    <property type="evidence" value="ECO:0007669"/>
    <property type="project" value="UniProtKB-SubCell"/>
</dbReference>
<keyword evidence="7 8" id="KW-0998">Cell outer membrane</keyword>
<comment type="caution">
    <text evidence="13">The sequence shown here is derived from an EMBL/GenBank/DDBJ whole genome shotgun (WGS) entry which is preliminary data.</text>
</comment>
<dbReference type="OrthoDB" id="8727862at2"/>
<dbReference type="Pfam" id="PF07715">
    <property type="entry name" value="Plug"/>
    <property type="match status" value="1"/>
</dbReference>
<evidence type="ECO:0000259" key="12">
    <source>
        <dbReference type="Pfam" id="PF07715"/>
    </source>
</evidence>
<evidence type="ECO:0000313" key="13">
    <source>
        <dbReference type="EMBL" id="EKE80938.1"/>
    </source>
</evidence>
<evidence type="ECO:0000256" key="3">
    <source>
        <dbReference type="ARBA" id="ARBA00022452"/>
    </source>
</evidence>
<dbReference type="InterPro" id="IPR010104">
    <property type="entry name" value="TonB_rcpt_bac"/>
</dbReference>
<comment type="similarity">
    <text evidence="8 9">Belongs to the TonB-dependent receptor family.</text>
</comment>
<feature type="signal peptide" evidence="10">
    <location>
        <begin position="1"/>
        <end position="30"/>
    </location>
</feature>
<dbReference type="Gene3D" id="2.170.130.10">
    <property type="entry name" value="TonB-dependent receptor, plug domain"/>
    <property type="match status" value="1"/>
</dbReference>
<keyword evidence="10" id="KW-0732">Signal</keyword>
<evidence type="ECO:0000256" key="6">
    <source>
        <dbReference type="ARBA" id="ARBA00023136"/>
    </source>
</evidence>